<proteinExistence type="predicted"/>
<evidence type="ECO:0000313" key="2">
    <source>
        <dbReference type="Proteomes" id="UP000248090"/>
    </source>
</evidence>
<organism evidence="1 2">
    <name type="scientific">Pokkaliibacter plantistimulans</name>
    <dbReference type="NCBI Taxonomy" id="1635171"/>
    <lineage>
        <taxon>Bacteria</taxon>
        <taxon>Pseudomonadati</taxon>
        <taxon>Pseudomonadota</taxon>
        <taxon>Gammaproteobacteria</taxon>
        <taxon>Oceanospirillales</taxon>
        <taxon>Balneatrichaceae</taxon>
        <taxon>Pokkaliibacter</taxon>
    </lineage>
</organism>
<accession>A0ABX5LWW3</accession>
<dbReference type="RefSeq" id="WP_110188673.1">
    <property type="nucleotide sequence ID" value="NZ_CP177354.1"/>
</dbReference>
<name>A0ABX5LWW3_9GAMM</name>
<protein>
    <submittedName>
        <fullName evidence="1">Uncharacterized protein</fullName>
    </submittedName>
</protein>
<dbReference type="InterPro" id="IPR054205">
    <property type="entry name" value="DUF6911"/>
</dbReference>
<dbReference type="Proteomes" id="UP000248090">
    <property type="component" value="Unassembled WGS sequence"/>
</dbReference>
<sequence>MNDLNKEGLRLLNYRCRVEDEPYNIEHPDWKEIEEAINKVVPNGGFLKLYNTTKNDAYIHLLGIDSIGGQFRIVLLTNSDDHKKSILEWWEPEDSPFRGKTLFGDDAWDNRTICTNINTAYEILKEFYTKQDLIEGLENMRSTWDIKP</sequence>
<evidence type="ECO:0000313" key="1">
    <source>
        <dbReference type="EMBL" id="PXF29993.1"/>
    </source>
</evidence>
<dbReference type="Pfam" id="PF21852">
    <property type="entry name" value="DUF6911"/>
    <property type="match status" value="1"/>
</dbReference>
<comment type="caution">
    <text evidence="1">The sequence shown here is derived from an EMBL/GenBank/DDBJ whole genome shotgun (WGS) entry which is preliminary data.</text>
</comment>
<gene>
    <name evidence="1" type="ORF">WH50_17660</name>
</gene>
<reference evidence="1 2" key="1">
    <citation type="submission" date="2015-03" db="EMBL/GenBank/DDBJ databases">
        <authorList>
            <person name="Krishnan R."/>
            <person name="Midha S."/>
            <person name="Patil P.B."/>
            <person name="Rameshkumar N."/>
        </authorList>
    </citation>
    <scope>NUCLEOTIDE SEQUENCE [LARGE SCALE GENOMIC DNA]</scope>
    <source>
        <strain evidence="1 2">L1E11</strain>
    </source>
</reference>
<keyword evidence="2" id="KW-1185">Reference proteome</keyword>
<dbReference type="EMBL" id="LAPT01000090">
    <property type="protein sequence ID" value="PXF29993.1"/>
    <property type="molecule type" value="Genomic_DNA"/>
</dbReference>